<keyword evidence="4" id="KW-1185">Reference proteome</keyword>
<dbReference type="InterPro" id="IPR036291">
    <property type="entry name" value="NAD(P)-bd_dom_sf"/>
</dbReference>
<accession>A0ABR0EAW7</accession>
<comment type="caution">
    <text evidence="3">The sequence shown here is derived from an EMBL/GenBank/DDBJ whole genome shotgun (WGS) entry which is preliminary data.</text>
</comment>
<dbReference type="Pfam" id="PF00106">
    <property type="entry name" value="adh_short"/>
    <property type="match status" value="1"/>
</dbReference>
<dbReference type="Gene3D" id="3.40.50.720">
    <property type="entry name" value="NAD(P)-binding Rossmann-like Domain"/>
    <property type="match status" value="1"/>
</dbReference>
<reference evidence="3 4" key="1">
    <citation type="journal article" date="2023" name="G3 (Bethesda)">
        <title>A chromosome-level genome assembly of Zasmidium syzygii isolated from banana leaves.</title>
        <authorList>
            <person name="van Westerhoven A.C."/>
            <person name="Mehrabi R."/>
            <person name="Talebi R."/>
            <person name="Steentjes M.B.F."/>
            <person name="Corcolon B."/>
            <person name="Chong P.A."/>
            <person name="Kema G.H.J."/>
            <person name="Seidl M.F."/>
        </authorList>
    </citation>
    <scope>NUCLEOTIDE SEQUENCE [LARGE SCALE GENOMIC DNA]</scope>
    <source>
        <strain evidence="3 4">P124</strain>
    </source>
</reference>
<proteinExistence type="inferred from homology"/>
<evidence type="ECO:0000256" key="2">
    <source>
        <dbReference type="ARBA" id="ARBA00023002"/>
    </source>
</evidence>
<evidence type="ECO:0000256" key="1">
    <source>
        <dbReference type="ARBA" id="ARBA00006484"/>
    </source>
</evidence>
<dbReference type="PANTHER" id="PTHR43669">
    <property type="entry name" value="5-KETO-D-GLUCONATE 5-REDUCTASE"/>
    <property type="match status" value="1"/>
</dbReference>
<protein>
    <submittedName>
        <fullName evidence="3">Uncharacterized protein</fullName>
    </submittedName>
</protein>
<dbReference type="InterPro" id="IPR002347">
    <property type="entry name" value="SDR_fam"/>
</dbReference>
<evidence type="ECO:0000313" key="3">
    <source>
        <dbReference type="EMBL" id="KAK4498622.1"/>
    </source>
</evidence>
<comment type="similarity">
    <text evidence="1">Belongs to the short-chain dehydrogenases/reductases (SDR) family.</text>
</comment>
<organism evidence="3 4">
    <name type="scientific">Zasmidium cellare</name>
    <name type="common">Wine cellar mold</name>
    <name type="synonym">Racodium cellare</name>
    <dbReference type="NCBI Taxonomy" id="395010"/>
    <lineage>
        <taxon>Eukaryota</taxon>
        <taxon>Fungi</taxon>
        <taxon>Dikarya</taxon>
        <taxon>Ascomycota</taxon>
        <taxon>Pezizomycotina</taxon>
        <taxon>Dothideomycetes</taxon>
        <taxon>Dothideomycetidae</taxon>
        <taxon>Mycosphaerellales</taxon>
        <taxon>Mycosphaerellaceae</taxon>
        <taxon>Zasmidium</taxon>
    </lineage>
</organism>
<keyword evidence="2" id="KW-0560">Oxidoreductase</keyword>
<dbReference type="SUPFAM" id="SSF51735">
    <property type="entry name" value="NAD(P)-binding Rossmann-fold domains"/>
    <property type="match status" value="1"/>
</dbReference>
<dbReference type="Proteomes" id="UP001305779">
    <property type="component" value="Unassembled WGS sequence"/>
</dbReference>
<dbReference type="PANTHER" id="PTHR43669:SF3">
    <property type="entry name" value="ALCOHOL DEHYDROGENASE, PUTATIVE (AFU_ORTHOLOGUE AFUA_3G03445)-RELATED"/>
    <property type="match status" value="1"/>
</dbReference>
<dbReference type="EMBL" id="JAXOVC010000008">
    <property type="protein sequence ID" value="KAK4498622.1"/>
    <property type="molecule type" value="Genomic_DNA"/>
</dbReference>
<evidence type="ECO:0000313" key="4">
    <source>
        <dbReference type="Proteomes" id="UP001305779"/>
    </source>
</evidence>
<gene>
    <name evidence="3" type="ORF">PRZ48_011281</name>
</gene>
<name>A0ABR0EAW7_ZASCE</name>
<sequence length="247" mass="26667">MPSTHGALVVFGSGPGVGRSVAAVFAERGYSKVIVMSRNADRLKQDADVVRSANSSTSVDEITVDIGNPEQVQTSLKKVDAALGDTPLETVLFNAARTAPSKFFDFSPQELETDLRIAIIGLYAVAQWAVPKLQKSAESADKTPALLATSGMLAKDPFPAMFSLASCKAGQYSLLHSLHKEFEPKGVHVGIIIIGGSVSDESKVTNARNIAEEAWKMSRVEQTKGHLELMLSDPAYEEHIKNREKQK</sequence>